<dbReference type="PROSITE" id="PS51257">
    <property type="entry name" value="PROKAR_LIPOPROTEIN"/>
    <property type="match status" value="1"/>
</dbReference>
<keyword evidence="4" id="KW-0812">Transmembrane</keyword>
<dbReference type="GO" id="GO:0009279">
    <property type="term" value="C:cell outer membrane"/>
    <property type="evidence" value="ECO:0007669"/>
    <property type="project" value="UniProtKB-SubCell"/>
</dbReference>
<dbReference type="GO" id="GO:0015344">
    <property type="term" value="F:siderophore uptake transmembrane transporter activity"/>
    <property type="evidence" value="ECO:0007669"/>
    <property type="project" value="TreeGrafter"/>
</dbReference>
<feature type="region of interest" description="Disordered" evidence="11">
    <location>
        <begin position="206"/>
        <end position="227"/>
    </location>
</feature>
<organism evidence="15 16">
    <name type="scientific">Sandaracinus amylolyticus</name>
    <dbReference type="NCBI Taxonomy" id="927083"/>
    <lineage>
        <taxon>Bacteria</taxon>
        <taxon>Pseudomonadati</taxon>
        <taxon>Myxococcota</taxon>
        <taxon>Polyangia</taxon>
        <taxon>Polyangiales</taxon>
        <taxon>Sandaracinaceae</taxon>
        <taxon>Sandaracinus</taxon>
    </lineage>
</organism>
<dbReference type="Gene3D" id="2.40.170.20">
    <property type="entry name" value="TonB-dependent receptor, beta-barrel domain"/>
    <property type="match status" value="1"/>
</dbReference>
<keyword evidence="2" id="KW-0813">Transport</keyword>
<dbReference type="GO" id="GO:0044718">
    <property type="term" value="P:siderophore transmembrane transport"/>
    <property type="evidence" value="ECO:0007669"/>
    <property type="project" value="TreeGrafter"/>
</dbReference>
<dbReference type="Pfam" id="PF07715">
    <property type="entry name" value="Plug"/>
    <property type="match status" value="1"/>
</dbReference>
<dbReference type="STRING" id="927083.DB32_001467"/>
<evidence type="ECO:0000256" key="11">
    <source>
        <dbReference type="SAM" id="MobiDB-lite"/>
    </source>
</evidence>
<evidence type="ECO:0000256" key="10">
    <source>
        <dbReference type="RuleBase" id="RU003357"/>
    </source>
</evidence>
<keyword evidence="3" id="KW-1134">Transmembrane beta strand</keyword>
<feature type="domain" description="TonB-dependent receptor-like beta-barrel" evidence="13">
    <location>
        <begin position="375"/>
        <end position="606"/>
    </location>
</feature>
<dbReference type="InterPro" id="IPR036942">
    <property type="entry name" value="Beta-barrel_TonB_sf"/>
</dbReference>
<evidence type="ECO:0000256" key="5">
    <source>
        <dbReference type="ARBA" id="ARBA00022729"/>
    </source>
</evidence>
<evidence type="ECO:0000256" key="2">
    <source>
        <dbReference type="ARBA" id="ARBA00022448"/>
    </source>
</evidence>
<gene>
    <name evidence="15" type="ORF">DB32_001467</name>
</gene>
<reference evidence="15 16" key="1">
    <citation type="submission" date="2015-03" db="EMBL/GenBank/DDBJ databases">
        <title>Genome assembly of Sandaracinus amylolyticus DSM 53668.</title>
        <authorList>
            <person name="Sharma G."/>
            <person name="Subramanian S."/>
        </authorList>
    </citation>
    <scope>NUCLEOTIDE SEQUENCE [LARGE SCALE GENOMIC DNA]</scope>
    <source>
        <strain evidence="15 16">DSM 53668</strain>
    </source>
</reference>
<keyword evidence="9" id="KW-0998">Cell outer membrane</keyword>
<evidence type="ECO:0000256" key="3">
    <source>
        <dbReference type="ARBA" id="ARBA00022452"/>
    </source>
</evidence>
<evidence type="ECO:0000256" key="9">
    <source>
        <dbReference type="ARBA" id="ARBA00023237"/>
    </source>
</evidence>
<dbReference type="InterPro" id="IPR037066">
    <property type="entry name" value="Plug_dom_sf"/>
</dbReference>
<feature type="domain" description="TonB-dependent receptor plug" evidence="14">
    <location>
        <begin position="53"/>
        <end position="150"/>
    </location>
</feature>
<dbReference type="PANTHER" id="PTHR30069:SF29">
    <property type="entry name" value="HEMOGLOBIN AND HEMOGLOBIN-HAPTOGLOBIN-BINDING PROTEIN 1-RELATED"/>
    <property type="match status" value="1"/>
</dbReference>
<evidence type="ECO:0000256" key="1">
    <source>
        <dbReference type="ARBA" id="ARBA00004571"/>
    </source>
</evidence>
<evidence type="ECO:0000313" key="15">
    <source>
        <dbReference type="EMBL" id="AKF04318.1"/>
    </source>
</evidence>
<dbReference type="Proteomes" id="UP000034883">
    <property type="component" value="Chromosome"/>
</dbReference>
<dbReference type="KEGG" id="samy:DB32_001467"/>
<dbReference type="AlphaFoldDB" id="A0A0F6W0G2"/>
<proteinExistence type="inferred from homology"/>
<dbReference type="InterPro" id="IPR039426">
    <property type="entry name" value="TonB-dep_rcpt-like"/>
</dbReference>
<dbReference type="InterPro" id="IPR000531">
    <property type="entry name" value="Beta-barrel_TonB"/>
</dbReference>
<keyword evidence="8 15" id="KW-0675">Receptor</keyword>
<dbReference type="InterPro" id="IPR012910">
    <property type="entry name" value="Plug_dom"/>
</dbReference>
<accession>A0A0F6W0G2</accession>
<dbReference type="Gene3D" id="2.170.130.10">
    <property type="entry name" value="TonB-dependent receptor, plug domain"/>
    <property type="match status" value="1"/>
</dbReference>
<feature type="chain" id="PRO_5002511186" evidence="12">
    <location>
        <begin position="25"/>
        <end position="663"/>
    </location>
</feature>
<evidence type="ECO:0000256" key="4">
    <source>
        <dbReference type="ARBA" id="ARBA00022692"/>
    </source>
</evidence>
<evidence type="ECO:0000259" key="13">
    <source>
        <dbReference type="Pfam" id="PF00593"/>
    </source>
</evidence>
<dbReference type="OrthoDB" id="338230at2"/>
<evidence type="ECO:0000256" key="8">
    <source>
        <dbReference type="ARBA" id="ARBA00023170"/>
    </source>
</evidence>
<dbReference type="SUPFAM" id="SSF56935">
    <property type="entry name" value="Porins"/>
    <property type="match status" value="1"/>
</dbReference>
<evidence type="ECO:0000256" key="12">
    <source>
        <dbReference type="SAM" id="SignalP"/>
    </source>
</evidence>
<evidence type="ECO:0000256" key="7">
    <source>
        <dbReference type="ARBA" id="ARBA00023136"/>
    </source>
</evidence>
<dbReference type="RefSeq" id="WP_053231670.1">
    <property type="nucleotide sequence ID" value="NZ_CP011125.1"/>
</dbReference>
<keyword evidence="7 10" id="KW-0472">Membrane</keyword>
<feature type="compositionally biased region" description="Basic and acidic residues" evidence="11">
    <location>
        <begin position="206"/>
        <end position="223"/>
    </location>
</feature>
<keyword evidence="5 12" id="KW-0732">Signal</keyword>
<evidence type="ECO:0000313" key="16">
    <source>
        <dbReference type="Proteomes" id="UP000034883"/>
    </source>
</evidence>
<keyword evidence="6 10" id="KW-0798">TonB box</keyword>
<protein>
    <submittedName>
        <fullName evidence="15">Outer membrane vitamin B12 receptor BtuB</fullName>
    </submittedName>
</protein>
<keyword evidence="16" id="KW-1185">Reference proteome</keyword>
<sequence length="663" mass="70212">MAFVRLVLAWWLVGSVVSCALARAQDGGDATFRARAEVERPIASRTPLDPTASSTRVEIDTTRVESMRDVLARVPGARALGTGAFGQPLGLSLRGADVAHSTVMLGDLPLTGPDLGAFDLGAIDLGSIAAIEVYRGGAPAMLGEGAIGGVIRLVPSRAEGRRAGASVSYGSFDTGIARAWGAVRGDGLSSLVALSFDAADNDHPFVDDGGTRLDPTDDRERARRNAGTRGASGLLHLEVPLDVGELEAVMLWVSRASGVPGAGSQLASEARRATDRYAGSVAYRLGGPSLSLEVMGGGWYGRAAFLDRLNELGTGQHASDDRQLRAFGRIAGSWSPVRELAVRALLTARHDRLEPDDPLVRTSLGASHRDGLVAVLEGAIDPRIDHLRIALRPSVRLEWSDAHLEQLELVSRLARSVEVIAPTFRLGAAIAPIAGIAISASIAHGTRIPSMIELFGDRATLVANVRLEPERATSIDAGVTVQERIVPGLELEAELRGFVSLAESLIRYRRTAQYTAVAENVASATIAGLELGVDLRALDHVRLEGALTFLDARDELGRLLPFRPQWHGFARVEASTGRALDRDVALSGFVSASYTAANAVDPANLVVIGDRTWIDLGARVALFGVIGISCAVRDLLDARGQDYLGLPLPGRRFVAQADIQGDL</sequence>
<dbReference type="Pfam" id="PF00593">
    <property type="entry name" value="TonB_dep_Rec_b-barrel"/>
    <property type="match status" value="1"/>
</dbReference>
<dbReference type="EMBL" id="CP011125">
    <property type="protein sequence ID" value="AKF04318.1"/>
    <property type="molecule type" value="Genomic_DNA"/>
</dbReference>
<comment type="similarity">
    <text evidence="10">Belongs to the TonB-dependent receptor family.</text>
</comment>
<evidence type="ECO:0000259" key="14">
    <source>
        <dbReference type="Pfam" id="PF07715"/>
    </source>
</evidence>
<name>A0A0F6W0G2_9BACT</name>
<evidence type="ECO:0000256" key="6">
    <source>
        <dbReference type="ARBA" id="ARBA00023077"/>
    </source>
</evidence>
<dbReference type="PANTHER" id="PTHR30069">
    <property type="entry name" value="TONB-DEPENDENT OUTER MEMBRANE RECEPTOR"/>
    <property type="match status" value="1"/>
</dbReference>
<feature type="signal peptide" evidence="12">
    <location>
        <begin position="1"/>
        <end position="24"/>
    </location>
</feature>
<comment type="subcellular location">
    <subcellularLocation>
        <location evidence="1">Cell outer membrane</location>
        <topology evidence="1">Multi-pass membrane protein</topology>
    </subcellularLocation>
</comment>